<dbReference type="OrthoDB" id="430207at2759"/>
<keyword evidence="8" id="KW-1185">Reference proteome</keyword>
<keyword evidence="4 6" id="KW-1133">Transmembrane helix</keyword>
<dbReference type="STRING" id="13706.A0A1X2HW26"/>
<protein>
    <recommendedName>
        <fullName evidence="9">Protein SYM1</fullName>
    </recommendedName>
</protein>
<dbReference type="InterPro" id="IPR007248">
    <property type="entry name" value="Mpv17_PMP22"/>
</dbReference>
<feature type="transmembrane region" description="Helical" evidence="6">
    <location>
        <begin position="51"/>
        <end position="69"/>
    </location>
</feature>
<dbReference type="InParanoid" id="A0A1X2HW26"/>
<comment type="similarity">
    <text evidence="2 6">Belongs to the peroxisomal membrane protein PXMP2/4 family.</text>
</comment>
<dbReference type="GO" id="GO:0016020">
    <property type="term" value="C:membrane"/>
    <property type="evidence" value="ECO:0007669"/>
    <property type="project" value="UniProtKB-SubCell"/>
</dbReference>
<comment type="caution">
    <text evidence="7">The sequence shown here is derived from an EMBL/GenBank/DDBJ whole genome shotgun (WGS) entry which is preliminary data.</text>
</comment>
<organism evidence="7 8">
    <name type="scientific">Syncephalastrum racemosum</name>
    <name type="common">Filamentous fungus</name>
    <dbReference type="NCBI Taxonomy" id="13706"/>
    <lineage>
        <taxon>Eukaryota</taxon>
        <taxon>Fungi</taxon>
        <taxon>Fungi incertae sedis</taxon>
        <taxon>Mucoromycota</taxon>
        <taxon>Mucoromycotina</taxon>
        <taxon>Mucoromycetes</taxon>
        <taxon>Mucorales</taxon>
        <taxon>Syncephalastraceae</taxon>
        <taxon>Syncephalastrum</taxon>
    </lineage>
</organism>
<evidence type="ECO:0000256" key="1">
    <source>
        <dbReference type="ARBA" id="ARBA00004141"/>
    </source>
</evidence>
<dbReference type="GO" id="GO:0005739">
    <property type="term" value="C:mitochondrion"/>
    <property type="evidence" value="ECO:0007669"/>
    <property type="project" value="TreeGrafter"/>
</dbReference>
<dbReference type="PANTHER" id="PTHR11266:SF17">
    <property type="entry name" value="PROTEIN MPV17"/>
    <property type="match status" value="1"/>
</dbReference>
<dbReference type="Proteomes" id="UP000242180">
    <property type="component" value="Unassembled WGS sequence"/>
</dbReference>
<evidence type="ECO:0000256" key="5">
    <source>
        <dbReference type="ARBA" id="ARBA00023136"/>
    </source>
</evidence>
<dbReference type="EMBL" id="MCGN01000001">
    <property type="protein sequence ID" value="ORZ03815.1"/>
    <property type="molecule type" value="Genomic_DNA"/>
</dbReference>
<comment type="subcellular location">
    <subcellularLocation>
        <location evidence="1">Membrane</location>
        <topology evidence="1">Multi-pass membrane protein</topology>
    </subcellularLocation>
</comment>
<keyword evidence="5 6" id="KW-0472">Membrane</keyword>
<evidence type="ECO:0000313" key="8">
    <source>
        <dbReference type="Proteomes" id="UP000242180"/>
    </source>
</evidence>
<evidence type="ECO:0000256" key="4">
    <source>
        <dbReference type="ARBA" id="ARBA00022989"/>
    </source>
</evidence>
<dbReference type="PANTHER" id="PTHR11266">
    <property type="entry name" value="PEROXISOMAL MEMBRANE PROTEIN 2, PXMP2 MPV17"/>
    <property type="match status" value="1"/>
</dbReference>
<proteinExistence type="inferred from homology"/>
<evidence type="ECO:0000256" key="6">
    <source>
        <dbReference type="RuleBase" id="RU363053"/>
    </source>
</evidence>
<name>A0A1X2HW26_SYNRA</name>
<sequence>MSRLLQRYQQQITERPIRTYAIQAATMFTIGDCLAQDVIEKREKHDFSRTLRMTVYAGLIGGPVVGTWLTFINRAITIQNRWKAAFARMAIDTVFFMPSIQAIFITGISLLEGRNLQQIKEKFEASYVKGLTNACRFWPFVNLFGFAFVPHTYRPLLNSSCSIAWNAYLSYLNQQAILCTQQIAAPVKVPLSRPVAASE</sequence>
<dbReference type="AlphaFoldDB" id="A0A1X2HW26"/>
<evidence type="ECO:0000256" key="2">
    <source>
        <dbReference type="ARBA" id="ARBA00006824"/>
    </source>
</evidence>
<reference evidence="7 8" key="1">
    <citation type="submission" date="2016-07" db="EMBL/GenBank/DDBJ databases">
        <title>Pervasive Adenine N6-methylation of Active Genes in Fungi.</title>
        <authorList>
            <consortium name="DOE Joint Genome Institute"/>
            <person name="Mondo S.J."/>
            <person name="Dannebaum R.O."/>
            <person name="Kuo R.C."/>
            <person name="Labutti K."/>
            <person name="Haridas S."/>
            <person name="Kuo A."/>
            <person name="Salamov A."/>
            <person name="Ahrendt S.R."/>
            <person name="Lipzen A."/>
            <person name="Sullivan W."/>
            <person name="Andreopoulos W.B."/>
            <person name="Clum A."/>
            <person name="Lindquist E."/>
            <person name="Daum C."/>
            <person name="Ramamoorthy G.K."/>
            <person name="Gryganskyi A."/>
            <person name="Culley D."/>
            <person name="Magnuson J.K."/>
            <person name="James T.Y."/>
            <person name="O'Malley M.A."/>
            <person name="Stajich J.E."/>
            <person name="Spatafora J.W."/>
            <person name="Visel A."/>
            <person name="Grigoriev I.V."/>
        </authorList>
    </citation>
    <scope>NUCLEOTIDE SEQUENCE [LARGE SCALE GENOMIC DNA]</scope>
    <source>
        <strain evidence="7 8">NRRL 2496</strain>
    </source>
</reference>
<gene>
    <name evidence="7" type="ORF">BCR43DRAFT_484036</name>
</gene>
<dbReference type="OMA" id="AYMKTRH"/>
<dbReference type="Pfam" id="PF04117">
    <property type="entry name" value="Mpv17_PMP22"/>
    <property type="match status" value="1"/>
</dbReference>
<evidence type="ECO:0008006" key="9">
    <source>
        <dbReference type="Google" id="ProtNLM"/>
    </source>
</evidence>
<evidence type="ECO:0000256" key="3">
    <source>
        <dbReference type="ARBA" id="ARBA00022692"/>
    </source>
</evidence>
<accession>A0A1X2HW26</accession>
<evidence type="ECO:0000313" key="7">
    <source>
        <dbReference type="EMBL" id="ORZ03815.1"/>
    </source>
</evidence>
<keyword evidence="3 6" id="KW-0812">Transmembrane</keyword>
<feature type="transmembrane region" description="Helical" evidence="6">
    <location>
        <begin position="89"/>
        <end position="111"/>
    </location>
</feature>